<sequence>MYAHTQTAASYNPARGGHAPSHIRQAFRDALDAYFTWEDGAPEPTVIVRGVETPISRVCGLVWNCTDKMPHTSVDDARDLLSWVEAGRNVTTYGRAARMLRSKVEEALRPA</sequence>
<dbReference type="Proteomes" id="UP000323142">
    <property type="component" value="Unassembled WGS sequence"/>
</dbReference>
<gene>
    <name evidence="1" type="ORF">F0L46_11875</name>
</gene>
<accession>A0A5B2VDE3</accession>
<name>A0A5B2VDE3_9HYPH</name>
<reference evidence="1 2" key="1">
    <citation type="submission" date="2019-09" db="EMBL/GenBank/DDBJ databases">
        <title>Salinarimonas rosea gen. nov., sp. nov., a new member of the a-2 subgroup of the Proteobacteria.</title>
        <authorList>
            <person name="Liu J."/>
        </authorList>
    </citation>
    <scope>NUCLEOTIDE SEQUENCE [LARGE SCALE GENOMIC DNA]</scope>
    <source>
        <strain evidence="1 2">BN140002</strain>
    </source>
</reference>
<dbReference type="RefSeq" id="WP_149817748.1">
    <property type="nucleotide sequence ID" value="NZ_VUOA01000021.1"/>
</dbReference>
<dbReference type="EMBL" id="VUOA01000021">
    <property type="protein sequence ID" value="KAA2236964.1"/>
    <property type="molecule type" value="Genomic_DNA"/>
</dbReference>
<reference evidence="1 2" key="2">
    <citation type="submission" date="2019-09" db="EMBL/GenBank/DDBJ databases">
        <authorList>
            <person name="Jin C."/>
        </authorList>
    </citation>
    <scope>NUCLEOTIDE SEQUENCE [LARGE SCALE GENOMIC DNA]</scope>
    <source>
        <strain evidence="1 2">BN140002</strain>
    </source>
</reference>
<protein>
    <submittedName>
        <fullName evidence="1">Uncharacterized protein</fullName>
    </submittedName>
</protein>
<dbReference type="AlphaFoldDB" id="A0A5B2VDE3"/>
<dbReference type="OrthoDB" id="8299238at2"/>
<keyword evidence="2" id="KW-1185">Reference proteome</keyword>
<evidence type="ECO:0000313" key="1">
    <source>
        <dbReference type="EMBL" id="KAA2236964.1"/>
    </source>
</evidence>
<organism evidence="1 2">
    <name type="scientific">Salinarimonas soli</name>
    <dbReference type="NCBI Taxonomy" id="1638099"/>
    <lineage>
        <taxon>Bacteria</taxon>
        <taxon>Pseudomonadati</taxon>
        <taxon>Pseudomonadota</taxon>
        <taxon>Alphaproteobacteria</taxon>
        <taxon>Hyphomicrobiales</taxon>
        <taxon>Salinarimonadaceae</taxon>
        <taxon>Salinarimonas</taxon>
    </lineage>
</organism>
<proteinExistence type="predicted"/>
<comment type="caution">
    <text evidence="1">The sequence shown here is derived from an EMBL/GenBank/DDBJ whole genome shotgun (WGS) entry which is preliminary data.</text>
</comment>
<evidence type="ECO:0000313" key="2">
    <source>
        <dbReference type="Proteomes" id="UP000323142"/>
    </source>
</evidence>